<organism evidence="2 3">
    <name type="scientific">Candidatus Microbacterium stercoravium</name>
    <dbReference type="NCBI Taxonomy" id="2838697"/>
    <lineage>
        <taxon>Bacteria</taxon>
        <taxon>Bacillati</taxon>
        <taxon>Actinomycetota</taxon>
        <taxon>Actinomycetes</taxon>
        <taxon>Micrococcales</taxon>
        <taxon>Microbacteriaceae</taxon>
        <taxon>Microbacterium</taxon>
    </lineage>
</organism>
<evidence type="ECO:0000313" key="2">
    <source>
        <dbReference type="EMBL" id="HJA05227.1"/>
    </source>
</evidence>
<dbReference type="Proteomes" id="UP000824220">
    <property type="component" value="Unassembled WGS sequence"/>
</dbReference>
<feature type="region of interest" description="Disordered" evidence="1">
    <location>
        <begin position="1"/>
        <end position="40"/>
    </location>
</feature>
<sequence>MKWSGRARRQAQDPPVPRLARHGRHGRLNRSQLTRPPVPAVGSRYDRFNVMVTATADALKHAWPELRDVRFEIGSLPVTEVHTALPRWTVDRDRRLIVIHRVVIERLDRAHGQLMHRTDDYHKRILAEGAVYRAAADYLGRDPWDLGVDPFH</sequence>
<reference evidence="2" key="1">
    <citation type="journal article" date="2021" name="PeerJ">
        <title>Extensive microbial diversity within the chicken gut microbiome revealed by metagenomics and culture.</title>
        <authorList>
            <person name="Gilroy R."/>
            <person name="Ravi A."/>
            <person name="Getino M."/>
            <person name="Pursley I."/>
            <person name="Horton D.L."/>
            <person name="Alikhan N.F."/>
            <person name="Baker D."/>
            <person name="Gharbi K."/>
            <person name="Hall N."/>
            <person name="Watson M."/>
            <person name="Adriaenssens E.M."/>
            <person name="Foster-Nyarko E."/>
            <person name="Jarju S."/>
            <person name="Secka A."/>
            <person name="Antonio M."/>
            <person name="Oren A."/>
            <person name="Chaudhuri R.R."/>
            <person name="La Ragione R."/>
            <person name="Hildebrand F."/>
            <person name="Pallen M.J."/>
        </authorList>
    </citation>
    <scope>NUCLEOTIDE SEQUENCE</scope>
    <source>
        <strain evidence="2">ChiHjej8B7-3636</strain>
    </source>
</reference>
<name>A0A9D2H5X7_9MICO</name>
<evidence type="ECO:0000256" key="1">
    <source>
        <dbReference type="SAM" id="MobiDB-lite"/>
    </source>
</evidence>
<evidence type="ECO:0000313" key="3">
    <source>
        <dbReference type="Proteomes" id="UP000824220"/>
    </source>
</evidence>
<comment type="caution">
    <text evidence="2">The sequence shown here is derived from an EMBL/GenBank/DDBJ whole genome shotgun (WGS) entry which is preliminary data.</text>
</comment>
<proteinExistence type="predicted"/>
<feature type="compositionally biased region" description="Basic residues" evidence="1">
    <location>
        <begin position="19"/>
        <end position="28"/>
    </location>
</feature>
<accession>A0A9D2H5X7</accession>
<evidence type="ECO:0008006" key="4">
    <source>
        <dbReference type="Google" id="ProtNLM"/>
    </source>
</evidence>
<dbReference type="EMBL" id="DXAM01000140">
    <property type="protein sequence ID" value="HJA05227.1"/>
    <property type="molecule type" value="Genomic_DNA"/>
</dbReference>
<protein>
    <recommendedName>
        <fullName evidence="4">Metallopeptidase family protein</fullName>
    </recommendedName>
</protein>
<dbReference type="AlphaFoldDB" id="A0A9D2H5X7"/>
<reference evidence="2" key="2">
    <citation type="submission" date="2021-04" db="EMBL/GenBank/DDBJ databases">
        <authorList>
            <person name="Gilroy R."/>
        </authorList>
    </citation>
    <scope>NUCLEOTIDE SEQUENCE</scope>
    <source>
        <strain evidence="2">ChiHjej8B7-3636</strain>
    </source>
</reference>
<gene>
    <name evidence="2" type="ORF">H9800_10265</name>
</gene>